<keyword evidence="3" id="KW-0597">Phosphoprotein</keyword>
<dbReference type="PANTHER" id="PTHR45453:SF1">
    <property type="entry name" value="PHOSPHATE REGULON SENSOR PROTEIN PHOR"/>
    <property type="match status" value="1"/>
</dbReference>
<keyword evidence="10" id="KW-1185">Reference proteome</keyword>
<keyword evidence="7" id="KW-1133">Transmembrane helix</keyword>
<dbReference type="CDD" id="cd00082">
    <property type="entry name" value="HisKA"/>
    <property type="match status" value="1"/>
</dbReference>
<dbReference type="InterPro" id="IPR050351">
    <property type="entry name" value="BphY/WalK/GraS-like"/>
</dbReference>
<dbReference type="Gene3D" id="1.10.287.130">
    <property type="match status" value="1"/>
</dbReference>
<evidence type="ECO:0000256" key="3">
    <source>
        <dbReference type="ARBA" id="ARBA00022553"/>
    </source>
</evidence>
<dbReference type="RefSeq" id="WP_131532420.1">
    <property type="nucleotide sequence ID" value="NZ_SJSO01000016.1"/>
</dbReference>
<dbReference type="InterPro" id="IPR004358">
    <property type="entry name" value="Sig_transdc_His_kin-like_C"/>
</dbReference>
<dbReference type="SUPFAM" id="SSF55874">
    <property type="entry name" value="ATPase domain of HSP90 chaperone/DNA topoisomerase II/histidine kinase"/>
    <property type="match status" value="1"/>
</dbReference>
<dbReference type="PANTHER" id="PTHR45453">
    <property type="entry name" value="PHOSPHATE REGULON SENSOR PROTEIN PHOR"/>
    <property type="match status" value="1"/>
</dbReference>
<feature type="transmembrane region" description="Helical" evidence="7">
    <location>
        <begin position="7"/>
        <end position="30"/>
    </location>
</feature>
<dbReference type="Gene3D" id="3.30.565.10">
    <property type="entry name" value="Histidine kinase-like ATPase, C-terminal domain"/>
    <property type="match status" value="1"/>
</dbReference>
<dbReference type="InterPro" id="IPR005467">
    <property type="entry name" value="His_kinase_dom"/>
</dbReference>
<dbReference type="EMBL" id="SJSO01000016">
    <property type="protein sequence ID" value="TCD23428.1"/>
    <property type="molecule type" value="Genomic_DNA"/>
</dbReference>
<dbReference type="InterPro" id="IPR036097">
    <property type="entry name" value="HisK_dim/P_sf"/>
</dbReference>
<dbReference type="GO" id="GO:0004721">
    <property type="term" value="F:phosphoprotein phosphatase activity"/>
    <property type="evidence" value="ECO:0007669"/>
    <property type="project" value="TreeGrafter"/>
</dbReference>
<dbReference type="GO" id="GO:0005886">
    <property type="term" value="C:plasma membrane"/>
    <property type="evidence" value="ECO:0007669"/>
    <property type="project" value="TreeGrafter"/>
</dbReference>
<sequence length="446" mass="51399">MKLSTKLTLFITGSKLAIVGLFILLLPFLIRQIASNYTNFSLRNQQKKVLQNIDKKGIDYYFEGDNSYGSYTMLKDEYIALETVAQTLKLDTIRDTKRIVEQDTIAYRVLSFTFQKNQKNYLLEIGKTTASINHYNDALQRFALYVLIILIALSIVIDLIFTRQLIKPLGQIIKLRLTNSRFPFKKKHGNINTSTQDFKYLDHSLISLMDKINEAFEKEREFTANASHEFMTPISILQNKMENLLTEESASEAVQEHIVDMMKTLERLKKISRSLLLISRIENEQFSKQEEIEPQTLLNEIVEEIGHRLEEKNIHIDIKLSHNKRLSHINHDLLFQLFYNLINNAIKFNKENGRIQISDLIEKGYYSIQVSDSGQGIKAEDIPHVFDRFKKTGHAENTGYGLGLAIVKSIANYLSLKVLVNSIPGEGTSFKVIFEVEQHNEVVSQM</sequence>
<accession>A0A4R0Q059</accession>
<dbReference type="CDD" id="cd00075">
    <property type="entry name" value="HATPase"/>
    <property type="match status" value="1"/>
</dbReference>
<evidence type="ECO:0000256" key="2">
    <source>
        <dbReference type="ARBA" id="ARBA00012438"/>
    </source>
</evidence>
<dbReference type="Pfam" id="PF02518">
    <property type="entry name" value="HATPase_c"/>
    <property type="match status" value="1"/>
</dbReference>
<evidence type="ECO:0000256" key="5">
    <source>
        <dbReference type="ARBA" id="ARBA00022777"/>
    </source>
</evidence>
<dbReference type="InterPro" id="IPR003661">
    <property type="entry name" value="HisK_dim/P_dom"/>
</dbReference>
<proteinExistence type="predicted"/>
<dbReference type="SUPFAM" id="SSF47384">
    <property type="entry name" value="Homodimeric domain of signal transducing histidine kinase"/>
    <property type="match status" value="1"/>
</dbReference>
<evidence type="ECO:0000256" key="6">
    <source>
        <dbReference type="ARBA" id="ARBA00023012"/>
    </source>
</evidence>
<feature type="transmembrane region" description="Helical" evidence="7">
    <location>
        <begin position="142"/>
        <end position="161"/>
    </location>
</feature>
<evidence type="ECO:0000313" key="10">
    <source>
        <dbReference type="Proteomes" id="UP000293925"/>
    </source>
</evidence>
<dbReference type="GO" id="GO:0016036">
    <property type="term" value="P:cellular response to phosphate starvation"/>
    <property type="evidence" value="ECO:0007669"/>
    <property type="project" value="TreeGrafter"/>
</dbReference>
<dbReference type="OrthoDB" id="1522504at2"/>
<comment type="catalytic activity">
    <reaction evidence="1">
        <text>ATP + protein L-histidine = ADP + protein N-phospho-L-histidine.</text>
        <dbReference type="EC" id="2.7.13.3"/>
    </reaction>
</comment>
<dbReference type="Pfam" id="PF00512">
    <property type="entry name" value="HisKA"/>
    <property type="match status" value="1"/>
</dbReference>
<dbReference type="EC" id="2.7.13.3" evidence="2"/>
<dbReference type="PROSITE" id="PS50109">
    <property type="entry name" value="HIS_KIN"/>
    <property type="match status" value="1"/>
</dbReference>
<dbReference type="Proteomes" id="UP000293925">
    <property type="component" value="Unassembled WGS sequence"/>
</dbReference>
<keyword evidence="6" id="KW-0902">Two-component regulatory system</keyword>
<feature type="domain" description="Histidine kinase" evidence="8">
    <location>
        <begin position="225"/>
        <end position="438"/>
    </location>
</feature>
<evidence type="ECO:0000256" key="4">
    <source>
        <dbReference type="ARBA" id="ARBA00022679"/>
    </source>
</evidence>
<comment type="caution">
    <text evidence="9">The sequence shown here is derived from an EMBL/GenBank/DDBJ whole genome shotgun (WGS) entry which is preliminary data.</text>
</comment>
<organism evidence="9 10">
    <name type="scientific">Pedobacter psychrodurus</name>
    <dbReference type="NCBI Taxonomy" id="2530456"/>
    <lineage>
        <taxon>Bacteria</taxon>
        <taxon>Pseudomonadati</taxon>
        <taxon>Bacteroidota</taxon>
        <taxon>Sphingobacteriia</taxon>
        <taxon>Sphingobacteriales</taxon>
        <taxon>Sphingobacteriaceae</taxon>
        <taxon>Pedobacter</taxon>
    </lineage>
</organism>
<dbReference type="InterPro" id="IPR003594">
    <property type="entry name" value="HATPase_dom"/>
</dbReference>
<keyword evidence="7" id="KW-0812">Transmembrane</keyword>
<evidence type="ECO:0000313" key="9">
    <source>
        <dbReference type="EMBL" id="TCD23428.1"/>
    </source>
</evidence>
<name>A0A4R0Q059_9SPHI</name>
<protein>
    <recommendedName>
        <fullName evidence="2">histidine kinase</fullName>
        <ecNumber evidence="2">2.7.13.3</ecNumber>
    </recommendedName>
</protein>
<dbReference type="GO" id="GO:0000155">
    <property type="term" value="F:phosphorelay sensor kinase activity"/>
    <property type="evidence" value="ECO:0007669"/>
    <property type="project" value="InterPro"/>
</dbReference>
<keyword evidence="5 9" id="KW-0418">Kinase</keyword>
<reference evidence="9 10" key="1">
    <citation type="submission" date="2019-02" db="EMBL/GenBank/DDBJ databases">
        <title>Pedobacter sp. RP-3-21 sp. nov., isolated from Arctic soil.</title>
        <authorList>
            <person name="Dahal R.H."/>
        </authorList>
    </citation>
    <scope>NUCLEOTIDE SEQUENCE [LARGE SCALE GENOMIC DNA]</scope>
    <source>
        <strain evidence="9 10">RP-3-21</strain>
    </source>
</reference>
<gene>
    <name evidence="9" type="ORF">EZ456_17645</name>
</gene>
<dbReference type="SMART" id="SM00387">
    <property type="entry name" value="HATPase_c"/>
    <property type="match status" value="1"/>
</dbReference>
<evidence type="ECO:0000256" key="7">
    <source>
        <dbReference type="SAM" id="Phobius"/>
    </source>
</evidence>
<dbReference type="PRINTS" id="PR00344">
    <property type="entry name" value="BCTRLSENSOR"/>
</dbReference>
<dbReference type="AlphaFoldDB" id="A0A4R0Q059"/>
<keyword evidence="4" id="KW-0808">Transferase</keyword>
<dbReference type="SMART" id="SM00388">
    <property type="entry name" value="HisKA"/>
    <property type="match status" value="1"/>
</dbReference>
<evidence type="ECO:0000256" key="1">
    <source>
        <dbReference type="ARBA" id="ARBA00000085"/>
    </source>
</evidence>
<keyword evidence="7" id="KW-0472">Membrane</keyword>
<dbReference type="InterPro" id="IPR036890">
    <property type="entry name" value="HATPase_C_sf"/>
</dbReference>
<evidence type="ECO:0000259" key="8">
    <source>
        <dbReference type="PROSITE" id="PS50109"/>
    </source>
</evidence>